<dbReference type="EMBL" id="BAAAYN010000131">
    <property type="protein sequence ID" value="GAA3399341.1"/>
    <property type="molecule type" value="Genomic_DNA"/>
</dbReference>
<proteinExistence type="predicted"/>
<evidence type="ECO:0000313" key="1">
    <source>
        <dbReference type="EMBL" id="GAA3399341.1"/>
    </source>
</evidence>
<protein>
    <submittedName>
        <fullName evidence="1">Uncharacterized protein</fullName>
    </submittedName>
</protein>
<reference evidence="2" key="1">
    <citation type="journal article" date="2019" name="Int. J. Syst. Evol. Microbiol.">
        <title>The Global Catalogue of Microorganisms (GCM) 10K type strain sequencing project: providing services to taxonomists for standard genome sequencing and annotation.</title>
        <authorList>
            <consortium name="The Broad Institute Genomics Platform"/>
            <consortium name="The Broad Institute Genome Sequencing Center for Infectious Disease"/>
            <person name="Wu L."/>
            <person name="Ma J."/>
        </authorList>
    </citation>
    <scope>NUCLEOTIDE SEQUENCE [LARGE SCALE GENOMIC DNA]</scope>
    <source>
        <strain evidence="2">JCM 9458</strain>
    </source>
</reference>
<evidence type="ECO:0000313" key="2">
    <source>
        <dbReference type="Proteomes" id="UP001501676"/>
    </source>
</evidence>
<keyword evidence="2" id="KW-1185">Reference proteome</keyword>
<organism evidence="1 2">
    <name type="scientific">Cryptosporangium minutisporangium</name>
    <dbReference type="NCBI Taxonomy" id="113569"/>
    <lineage>
        <taxon>Bacteria</taxon>
        <taxon>Bacillati</taxon>
        <taxon>Actinomycetota</taxon>
        <taxon>Actinomycetes</taxon>
        <taxon>Cryptosporangiales</taxon>
        <taxon>Cryptosporangiaceae</taxon>
        <taxon>Cryptosporangium</taxon>
    </lineage>
</organism>
<sequence>MRIWRSYGSEHSMDLLLIGTFITVADAEAAIERMEELKTLADLAWSDSDWRNQNERMPRTLTDELARLGLYDMGRADVDNYAFDHSVERSGATVRIRTEESEIQGFVKLVLHLGGRVEVLSGHHWNDDGTPKTATGG</sequence>
<name>A0ABP6TCG7_9ACTN</name>
<dbReference type="Proteomes" id="UP001501676">
    <property type="component" value="Unassembled WGS sequence"/>
</dbReference>
<dbReference type="Pfam" id="PF19902">
    <property type="entry name" value="DUF6375"/>
    <property type="match status" value="1"/>
</dbReference>
<accession>A0ABP6TCG7</accession>
<dbReference type="InterPro" id="IPR045955">
    <property type="entry name" value="DUF6375"/>
</dbReference>
<comment type="caution">
    <text evidence="1">The sequence shown here is derived from an EMBL/GenBank/DDBJ whole genome shotgun (WGS) entry which is preliminary data.</text>
</comment>
<gene>
    <name evidence="1" type="ORF">GCM10020369_84840</name>
</gene>